<gene>
    <name evidence="4" type="primary">gb23985</name>
    <name evidence="4" type="ORF">PR202_gb23985</name>
</gene>
<dbReference type="Pfam" id="PF12819">
    <property type="entry name" value="Malectin_like"/>
    <property type="match status" value="1"/>
</dbReference>
<sequence>MHAAAMAPPLTLLLFLCFVSSELAAGVHGQHVDTLGFISIDCGVDENASYGDQSSRGLRYVSDAGFIDAGLNGDVNPPYNIKGLADRYLTVRYFPGAAGSRSCYTLRPVTKGGRYLVRATFYYGNYDALDSHPVFDLHLGVNRWVTVNMCLVDRGLGTPFISGLDLRPLRDKMYPEATVNQSLVMLNLPRPSATYSFNRYHFWRPASTYNIFR</sequence>
<dbReference type="Proteomes" id="UP001054889">
    <property type="component" value="Unassembled WGS sequence"/>
</dbReference>
<protein>
    <recommendedName>
        <fullName evidence="3">Malectin-like domain-containing protein</fullName>
    </recommendedName>
</protein>
<dbReference type="PANTHER" id="PTHR45631:SF8">
    <property type="entry name" value="OS12G0567500 PROTEIN"/>
    <property type="match status" value="1"/>
</dbReference>
<comment type="subcellular location">
    <subcellularLocation>
        <location evidence="1">Membrane</location>
        <topology evidence="1">Single-pass membrane protein</topology>
    </subcellularLocation>
</comment>
<dbReference type="InterPro" id="IPR024788">
    <property type="entry name" value="Malectin-like_Carb-bd_dom"/>
</dbReference>
<dbReference type="PANTHER" id="PTHR45631">
    <property type="entry name" value="OS07G0107800 PROTEIN-RELATED"/>
    <property type="match status" value="1"/>
</dbReference>
<comment type="caution">
    <text evidence="4">The sequence shown here is derived from an EMBL/GenBank/DDBJ whole genome shotgun (WGS) entry which is preliminary data.</text>
</comment>
<evidence type="ECO:0000259" key="3">
    <source>
        <dbReference type="Pfam" id="PF12819"/>
    </source>
</evidence>
<dbReference type="AlphaFoldDB" id="A0AAV5FLE1"/>
<keyword evidence="2" id="KW-0732">Signal</keyword>
<reference evidence="4" key="1">
    <citation type="journal article" date="2018" name="DNA Res.">
        <title>Multiple hybrid de novo genome assembly of finger millet, an orphan allotetraploid crop.</title>
        <authorList>
            <person name="Hatakeyama M."/>
            <person name="Aluri S."/>
            <person name="Balachadran M.T."/>
            <person name="Sivarajan S.R."/>
            <person name="Patrignani A."/>
            <person name="Gruter S."/>
            <person name="Poveda L."/>
            <person name="Shimizu-Inatsugi R."/>
            <person name="Baeten J."/>
            <person name="Francoijs K.J."/>
            <person name="Nataraja K.N."/>
            <person name="Reddy Y.A.N."/>
            <person name="Phadnis S."/>
            <person name="Ravikumar R.L."/>
            <person name="Schlapbach R."/>
            <person name="Sreeman S.M."/>
            <person name="Shimizu K.K."/>
        </authorList>
    </citation>
    <scope>NUCLEOTIDE SEQUENCE</scope>
</reference>
<organism evidence="4 5">
    <name type="scientific">Eleusine coracana subsp. coracana</name>
    <dbReference type="NCBI Taxonomy" id="191504"/>
    <lineage>
        <taxon>Eukaryota</taxon>
        <taxon>Viridiplantae</taxon>
        <taxon>Streptophyta</taxon>
        <taxon>Embryophyta</taxon>
        <taxon>Tracheophyta</taxon>
        <taxon>Spermatophyta</taxon>
        <taxon>Magnoliopsida</taxon>
        <taxon>Liliopsida</taxon>
        <taxon>Poales</taxon>
        <taxon>Poaceae</taxon>
        <taxon>PACMAD clade</taxon>
        <taxon>Chloridoideae</taxon>
        <taxon>Cynodonteae</taxon>
        <taxon>Eleusininae</taxon>
        <taxon>Eleusine</taxon>
    </lineage>
</organism>
<reference evidence="4" key="2">
    <citation type="submission" date="2021-12" db="EMBL/GenBank/DDBJ databases">
        <title>Resequencing data analysis of finger millet.</title>
        <authorList>
            <person name="Hatakeyama M."/>
            <person name="Aluri S."/>
            <person name="Balachadran M.T."/>
            <person name="Sivarajan S.R."/>
            <person name="Poveda L."/>
            <person name="Shimizu-Inatsugi R."/>
            <person name="Schlapbach R."/>
            <person name="Sreeman S.M."/>
            <person name="Shimizu K.K."/>
        </authorList>
    </citation>
    <scope>NUCLEOTIDE SEQUENCE</scope>
</reference>
<name>A0AAV5FLE1_ELECO</name>
<feature type="domain" description="Malectin-like" evidence="3">
    <location>
        <begin position="40"/>
        <end position="149"/>
    </location>
</feature>
<keyword evidence="5" id="KW-1185">Reference proteome</keyword>
<evidence type="ECO:0000313" key="4">
    <source>
        <dbReference type="EMBL" id="GJN35235.1"/>
    </source>
</evidence>
<dbReference type="GO" id="GO:0016020">
    <property type="term" value="C:membrane"/>
    <property type="evidence" value="ECO:0007669"/>
    <property type="project" value="UniProtKB-SubCell"/>
</dbReference>
<evidence type="ECO:0000256" key="1">
    <source>
        <dbReference type="ARBA" id="ARBA00004167"/>
    </source>
</evidence>
<evidence type="ECO:0000256" key="2">
    <source>
        <dbReference type="SAM" id="SignalP"/>
    </source>
</evidence>
<evidence type="ECO:0000313" key="5">
    <source>
        <dbReference type="Proteomes" id="UP001054889"/>
    </source>
</evidence>
<proteinExistence type="predicted"/>
<accession>A0AAV5FLE1</accession>
<dbReference type="EMBL" id="BQKI01000088">
    <property type="protein sequence ID" value="GJN35235.1"/>
    <property type="molecule type" value="Genomic_DNA"/>
</dbReference>
<feature type="signal peptide" evidence="2">
    <location>
        <begin position="1"/>
        <end position="29"/>
    </location>
</feature>
<feature type="chain" id="PRO_5043775229" description="Malectin-like domain-containing protein" evidence="2">
    <location>
        <begin position="30"/>
        <end position="213"/>
    </location>
</feature>